<protein>
    <submittedName>
        <fullName evidence="1">Uncharacterized protein</fullName>
    </submittedName>
</protein>
<organism evidence="1 2">
    <name type="scientific">Elysia marginata</name>
    <dbReference type="NCBI Taxonomy" id="1093978"/>
    <lineage>
        <taxon>Eukaryota</taxon>
        <taxon>Metazoa</taxon>
        <taxon>Spiralia</taxon>
        <taxon>Lophotrochozoa</taxon>
        <taxon>Mollusca</taxon>
        <taxon>Gastropoda</taxon>
        <taxon>Heterobranchia</taxon>
        <taxon>Euthyneura</taxon>
        <taxon>Panpulmonata</taxon>
        <taxon>Sacoglossa</taxon>
        <taxon>Placobranchoidea</taxon>
        <taxon>Plakobranchidae</taxon>
        <taxon>Elysia</taxon>
    </lineage>
</organism>
<accession>A0AAV4JDW1</accession>
<sequence>MAQIFEAKSRGEGGTLLLLLDADDRDIFIDKFNTAVNETASKALSKKIIKKPWITSDLLKLNFHEGILADAFEDHQETVRIGGIIITNPRFDEDIDGLEGSEQELENLTQQPDRSATTYDMEIKVNKTKIMTNGENSI</sequence>
<dbReference type="EMBL" id="BMAT01010075">
    <property type="protein sequence ID" value="GFS19642.1"/>
    <property type="molecule type" value="Genomic_DNA"/>
</dbReference>
<gene>
    <name evidence="1" type="ORF">ElyMa_005037600</name>
</gene>
<name>A0AAV4JDW1_9GAST</name>
<dbReference type="Proteomes" id="UP000762676">
    <property type="component" value="Unassembled WGS sequence"/>
</dbReference>
<evidence type="ECO:0000313" key="1">
    <source>
        <dbReference type="EMBL" id="GFS19642.1"/>
    </source>
</evidence>
<reference evidence="1 2" key="1">
    <citation type="journal article" date="2021" name="Elife">
        <title>Chloroplast acquisition without the gene transfer in kleptoplastic sea slugs, Plakobranchus ocellatus.</title>
        <authorList>
            <person name="Maeda T."/>
            <person name="Takahashi S."/>
            <person name="Yoshida T."/>
            <person name="Shimamura S."/>
            <person name="Takaki Y."/>
            <person name="Nagai Y."/>
            <person name="Toyoda A."/>
            <person name="Suzuki Y."/>
            <person name="Arimoto A."/>
            <person name="Ishii H."/>
            <person name="Satoh N."/>
            <person name="Nishiyama T."/>
            <person name="Hasebe M."/>
            <person name="Maruyama T."/>
            <person name="Minagawa J."/>
            <person name="Obokata J."/>
            <person name="Shigenobu S."/>
        </authorList>
    </citation>
    <scope>NUCLEOTIDE SEQUENCE [LARGE SCALE GENOMIC DNA]</scope>
</reference>
<comment type="caution">
    <text evidence="1">The sequence shown here is derived from an EMBL/GenBank/DDBJ whole genome shotgun (WGS) entry which is preliminary data.</text>
</comment>
<dbReference type="AlphaFoldDB" id="A0AAV4JDW1"/>
<proteinExistence type="predicted"/>
<keyword evidence="2" id="KW-1185">Reference proteome</keyword>
<evidence type="ECO:0000313" key="2">
    <source>
        <dbReference type="Proteomes" id="UP000762676"/>
    </source>
</evidence>